<organism evidence="2 3">
    <name type="scientific">Candidatus Argoarchaeum ethanivorans</name>
    <dbReference type="NCBI Taxonomy" id="2608793"/>
    <lineage>
        <taxon>Archaea</taxon>
        <taxon>Methanobacteriati</taxon>
        <taxon>Methanobacteriota</taxon>
        <taxon>Stenosarchaea group</taxon>
        <taxon>Methanomicrobia</taxon>
        <taxon>Methanosarcinales</taxon>
        <taxon>Methanosarcinales incertae sedis</taxon>
        <taxon>GOM Arc I cluster</taxon>
        <taxon>Candidatus Argoarchaeum</taxon>
    </lineage>
</organism>
<comment type="caution">
    <text evidence="2">The sequence shown here is derived from an EMBL/GenBank/DDBJ whole genome shotgun (WGS) entry which is preliminary data.</text>
</comment>
<sequence length="650" mass="76041">MDIDVLERLNKLPKTIASPEMDLEKLKRIAGHIRKQWLDKISRDEAEHLTRFDSEGETNGFLEANIAMAKLKLVVSFLDNGERIPEHGFKDEQMDFLRNFDEFKVYDLLSETEIAEYVRRGSEDERGITKLAKDASLKGYDQMDNIMVGKIQGDLALAFKRVYSDRIKKMEFAAREYIVKYGLGKGGVWEDIKGAITQSVKEREKIIEELNQSLSSLEDKLEEEAVVKEEKERLEETLRSLERKAVEKEMEKDALTSRIEEFERDKRDAWMRYKKLESAWSESINEIEERRNALEKREKEITKAWEVQRAELKDTAQQAFEDELRNINSLKEELKKKEEELKSEREGLNYEKGEVDERLRKIKNILEGGEIKRFVTSDVAKIHEMNYIGRFDIKMNELPKTIYDPIGKKERRINAWSHHHKFDYADKILSLKTLKINYDEALGRLPLNPRSRYVVAEKKHKFFGKEETKLIIEASLLNHWKDYLQNGFDTKSVTLSELLSVLTKYIDRAEPGNYFHVLGIASVTGFDEKVLEHINSGAFHRNFVNRHVSLCLVDLETGEVFYNESDDRIKRYLPLFKPLFDEEKIRAIKKYVVGRLELKDFAVLERVVEEAADNSEEGKMLAKKAFYDLEKEGIGKVKYEKEFGLMIVES</sequence>
<name>A0A8B3S115_9EURY</name>
<evidence type="ECO:0000313" key="2">
    <source>
        <dbReference type="EMBL" id="RZB29438.1"/>
    </source>
</evidence>
<reference evidence="3" key="1">
    <citation type="submission" date="2019-01" db="EMBL/GenBank/DDBJ databases">
        <title>Anaerobic oxidation of ethane by archaea from a marine hydrocarbon seep.</title>
        <authorList>
            <person name="Musat F."/>
        </authorList>
    </citation>
    <scope>NUCLEOTIDE SEQUENCE [LARGE SCALE GENOMIC DNA]</scope>
</reference>
<protein>
    <submittedName>
        <fullName evidence="2">Uncharacterized protein</fullName>
    </submittedName>
</protein>
<evidence type="ECO:0000313" key="3">
    <source>
        <dbReference type="Proteomes" id="UP000291831"/>
    </source>
</evidence>
<dbReference type="Proteomes" id="UP000291831">
    <property type="component" value="Unassembled WGS sequence"/>
</dbReference>
<feature type="coiled-coil region" evidence="1">
    <location>
        <begin position="200"/>
        <end position="351"/>
    </location>
</feature>
<dbReference type="EMBL" id="RPGO01000027">
    <property type="protein sequence ID" value="RZB29438.1"/>
    <property type="molecule type" value="Genomic_DNA"/>
</dbReference>
<accession>A0A8B3S115</accession>
<evidence type="ECO:0000256" key="1">
    <source>
        <dbReference type="SAM" id="Coils"/>
    </source>
</evidence>
<keyword evidence="1" id="KW-0175">Coiled coil</keyword>
<proteinExistence type="predicted"/>
<dbReference type="AlphaFoldDB" id="A0A8B3S115"/>
<gene>
    <name evidence="2" type="ORF">AEth_01166</name>
</gene>